<reference evidence="2" key="2">
    <citation type="submission" date="2010-01" db="EMBL/GenBank/DDBJ databases">
        <title>The complete genome of Conexibacter woesei DSM 14684.</title>
        <authorList>
            <consortium name="US DOE Joint Genome Institute (JGI-PGF)"/>
            <person name="Lucas S."/>
            <person name="Copeland A."/>
            <person name="Lapidus A."/>
            <person name="Glavina del Rio T."/>
            <person name="Dalin E."/>
            <person name="Tice H."/>
            <person name="Bruce D."/>
            <person name="Goodwin L."/>
            <person name="Pitluck S."/>
            <person name="Kyrpides N."/>
            <person name="Mavromatis K."/>
            <person name="Ivanova N."/>
            <person name="Mikhailova N."/>
            <person name="Chertkov O."/>
            <person name="Brettin T."/>
            <person name="Detter J.C."/>
            <person name="Han C."/>
            <person name="Larimer F."/>
            <person name="Land M."/>
            <person name="Hauser L."/>
            <person name="Markowitz V."/>
            <person name="Cheng J.-F."/>
            <person name="Hugenholtz P."/>
            <person name="Woyke T."/>
            <person name="Wu D."/>
            <person name="Pukall R."/>
            <person name="Steenblock K."/>
            <person name="Schneider S."/>
            <person name="Klenk H.-P."/>
            <person name="Eisen J.A."/>
        </authorList>
    </citation>
    <scope>NUCLEOTIDE SEQUENCE [LARGE SCALE GENOMIC DNA]</scope>
    <source>
        <strain evidence="2">DSM 14684 / CIP 108061 / JCM 11494 / NBRC 100937 / ID131577</strain>
    </source>
</reference>
<dbReference type="KEGG" id="cwo:Cwoe_4217"/>
<evidence type="ECO:0000313" key="1">
    <source>
        <dbReference type="EMBL" id="ADB52631.1"/>
    </source>
</evidence>
<keyword evidence="2" id="KW-1185">Reference proteome</keyword>
<reference evidence="1 2" key="1">
    <citation type="journal article" date="2010" name="Stand. Genomic Sci.">
        <title>Complete genome sequence of Conexibacter woesei type strain (ID131577).</title>
        <authorList>
            <person name="Pukall R."/>
            <person name="Lapidus A."/>
            <person name="Glavina Del Rio T."/>
            <person name="Copeland A."/>
            <person name="Tice H."/>
            <person name="Cheng J.-F."/>
            <person name="Lucas S."/>
            <person name="Chen F."/>
            <person name="Nolan M."/>
            <person name="Bruce D."/>
            <person name="Goodwin L."/>
            <person name="Pitluck S."/>
            <person name="Mavromatis K."/>
            <person name="Ivanova N."/>
            <person name="Ovchinnikova G."/>
            <person name="Pati A."/>
            <person name="Chen A."/>
            <person name="Palaniappan K."/>
            <person name="Land M."/>
            <person name="Hauser L."/>
            <person name="Chang Y.-J."/>
            <person name="Jeffries C.D."/>
            <person name="Chain P."/>
            <person name="Meincke L."/>
            <person name="Sims D."/>
            <person name="Brettin T."/>
            <person name="Detter J.C."/>
            <person name="Rohde M."/>
            <person name="Goeker M."/>
            <person name="Bristow J."/>
            <person name="Eisen J.A."/>
            <person name="Markowitz V."/>
            <person name="Kyrpides N.C."/>
            <person name="Klenk H.-P."/>
            <person name="Hugenholtz P."/>
        </authorList>
    </citation>
    <scope>NUCLEOTIDE SEQUENCE [LARGE SCALE GENOMIC DNA]</scope>
    <source>
        <strain evidence="2">DSM 14684 / CIP 108061 / JCM 11494 / NBRC 100937 / ID131577</strain>
    </source>
</reference>
<dbReference type="Proteomes" id="UP000008229">
    <property type="component" value="Chromosome"/>
</dbReference>
<dbReference type="RefSeq" id="WP_012935682.1">
    <property type="nucleotide sequence ID" value="NC_013739.1"/>
</dbReference>
<dbReference type="AlphaFoldDB" id="D3F5T2"/>
<evidence type="ECO:0000313" key="2">
    <source>
        <dbReference type="Proteomes" id="UP000008229"/>
    </source>
</evidence>
<organism evidence="1 2">
    <name type="scientific">Conexibacter woesei (strain DSM 14684 / CCUG 47730 / CIP 108061 / JCM 11494 / NBRC 100937 / ID131577)</name>
    <dbReference type="NCBI Taxonomy" id="469383"/>
    <lineage>
        <taxon>Bacteria</taxon>
        <taxon>Bacillati</taxon>
        <taxon>Actinomycetota</taxon>
        <taxon>Thermoleophilia</taxon>
        <taxon>Solirubrobacterales</taxon>
        <taxon>Conexibacteraceae</taxon>
        <taxon>Conexibacter</taxon>
    </lineage>
</organism>
<proteinExistence type="predicted"/>
<sequence precursor="true">MWTREKLLHPATAIALLALFVSLGGVTYAAATIGTDQIKNSAVTSAKLRNGAVSGAKIRKNAISTNRIARGAVRGAKIAREGITARELKPGAVASGKLADGAVTAAKLGVNAVTVNKIADGSVTASKLANVSVSGAKLIDGSVTISKLAPGAAVAGSGQLLSARVTLSNGQSDAQLLPFPGIGRLTASCAAGRAVTSLENGSGSELSAQASWVDEGVADRAGVERTTVAAGAVATVLNNGQNGTQSVTWQASVNASGAARAVTAWVSSGASGQDCVVTVQALAS</sequence>
<dbReference type="eggNOG" id="COG4733">
    <property type="taxonomic scope" value="Bacteria"/>
</dbReference>
<dbReference type="EMBL" id="CP001854">
    <property type="protein sequence ID" value="ADB52631.1"/>
    <property type="molecule type" value="Genomic_DNA"/>
</dbReference>
<name>D3F5T2_CONWI</name>
<dbReference type="STRING" id="469383.Cwoe_4217"/>
<dbReference type="HOGENOM" id="CLU_979007_0_0_11"/>
<gene>
    <name evidence="1" type="ordered locus">Cwoe_4217</name>
</gene>
<protein>
    <submittedName>
        <fullName evidence="1">Uncharacterized protein</fullName>
    </submittedName>
</protein>
<accession>D3F5T2</accession>